<reference evidence="2 3" key="1">
    <citation type="journal article" date="2014" name="PLoS Genet.">
        <title>Phylogenetically driven sequencing of extremely halophilic archaea reveals strategies for static and dynamic osmo-response.</title>
        <authorList>
            <person name="Becker E.A."/>
            <person name="Seitzer P.M."/>
            <person name="Tritt A."/>
            <person name="Larsen D."/>
            <person name="Krusor M."/>
            <person name="Yao A.I."/>
            <person name="Wu D."/>
            <person name="Madern D."/>
            <person name="Eisen J.A."/>
            <person name="Darling A.E."/>
            <person name="Facciotti M.T."/>
        </authorList>
    </citation>
    <scope>NUCLEOTIDE SEQUENCE [LARGE SCALE GENOMIC DNA]</scope>
    <source>
        <strain evidence="2 3">DSM 8989</strain>
    </source>
</reference>
<comment type="similarity">
    <text evidence="1">Belongs to the CTAG/PCC1 family.</text>
</comment>
<dbReference type="OrthoDB" id="8982at2157"/>
<dbReference type="PATRIC" id="fig|1227456.3.peg.347"/>
<dbReference type="Proteomes" id="UP000011625">
    <property type="component" value="Unassembled WGS sequence"/>
</dbReference>
<gene>
    <name evidence="2" type="ORF">C450_01654</name>
</gene>
<proteinExistence type="inferred from homology"/>
<comment type="caution">
    <text evidence="2">The sequence shown here is derived from an EMBL/GenBank/DDBJ whole genome shotgun (WGS) entry which is preliminary data.</text>
</comment>
<dbReference type="InterPro" id="IPR015419">
    <property type="entry name" value="CTAG/Pcc1"/>
</dbReference>
<keyword evidence="3" id="KW-1185">Reference proteome</keyword>
<name>M0NC53_9EURY</name>
<dbReference type="AlphaFoldDB" id="M0NC53"/>
<accession>M0NC53</accession>
<organism evidence="2 3">
    <name type="scientific">Halococcus salifodinae DSM 8989</name>
    <dbReference type="NCBI Taxonomy" id="1227456"/>
    <lineage>
        <taxon>Archaea</taxon>
        <taxon>Methanobacteriati</taxon>
        <taxon>Methanobacteriota</taxon>
        <taxon>Stenosarchaea group</taxon>
        <taxon>Halobacteria</taxon>
        <taxon>Halobacteriales</taxon>
        <taxon>Halococcaceae</taxon>
        <taxon>Halococcus</taxon>
    </lineage>
</organism>
<dbReference type="Pfam" id="PF09341">
    <property type="entry name" value="Pcc1"/>
    <property type="match status" value="1"/>
</dbReference>
<dbReference type="NCBIfam" id="NF011470">
    <property type="entry name" value="PRK14887.1"/>
    <property type="match status" value="1"/>
</dbReference>
<dbReference type="STRING" id="1227456.C450_01654"/>
<protein>
    <submittedName>
        <fullName evidence="2">KEOPS complex Pcc1-like subunit</fullName>
    </submittedName>
</protein>
<dbReference type="EMBL" id="AOME01000013">
    <property type="protein sequence ID" value="EMA55431.1"/>
    <property type="molecule type" value="Genomic_DNA"/>
</dbReference>
<sequence length="89" mass="9522">MTERHETLLTFEYDTTARATTVAASLRPEIDDIEGDRTRASLTRDGGSVEITIEAADLVALRAGQNTWLSLTGVAERCAAFGDSHPDGG</sequence>
<evidence type="ECO:0000313" key="3">
    <source>
        <dbReference type="Proteomes" id="UP000011625"/>
    </source>
</evidence>
<dbReference type="Gene3D" id="3.30.310.50">
    <property type="entry name" value="Alpha-D-phosphohexomutase, C-terminal domain"/>
    <property type="match status" value="1"/>
</dbReference>
<evidence type="ECO:0000256" key="1">
    <source>
        <dbReference type="ARBA" id="ARBA00007073"/>
    </source>
</evidence>
<evidence type="ECO:0000313" key="2">
    <source>
        <dbReference type="EMBL" id="EMA55431.1"/>
    </source>
</evidence>
<dbReference type="RefSeq" id="WP_005039201.1">
    <property type="nucleotide sequence ID" value="NZ_AOME01000013.1"/>
</dbReference>